<gene>
    <name evidence="8" type="ORF">KEU06_27885</name>
</gene>
<comment type="similarity">
    <text evidence="2 4">Belongs to the bacterial solute-binding protein 3 family.</text>
</comment>
<dbReference type="SUPFAM" id="SSF53850">
    <property type="entry name" value="Periplasmic binding protein-like II"/>
    <property type="match status" value="1"/>
</dbReference>
<evidence type="ECO:0000256" key="3">
    <source>
        <dbReference type="ARBA" id="ARBA00022729"/>
    </source>
</evidence>
<dbReference type="RefSeq" id="WP_188257969.1">
    <property type="nucleotide sequence ID" value="NZ_JABVCF010000025.1"/>
</dbReference>
<evidence type="ECO:0000256" key="4">
    <source>
        <dbReference type="RuleBase" id="RU003744"/>
    </source>
</evidence>
<evidence type="ECO:0000313" key="8">
    <source>
        <dbReference type="EMBL" id="MBS3652415.1"/>
    </source>
</evidence>
<feature type="domain" description="Ionotropic glutamate receptor C-terminal" evidence="7">
    <location>
        <begin position="29"/>
        <end position="277"/>
    </location>
</feature>
<accession>A0A942IBL2</accession>
<dbReference type="SMART" id="SM00079">
    <property type="entry name" value="PBPe"/>
    <property type="match status" value="1"/>
</dbReference>
<evidence type="ECO:0000256" key="2">
    <source>
        <dbReference type="ARBA" id="ARBA00010333"/>
    </source>
</evidence>
<comment type="subcellular location">
    <subcellularLocation>
        <location evidence="1">Cell envelope</location>
    </subcellularLocation>
</comment>
<evidence type="ECO:0000259" key="7">
    <source>
        <dbReference type="SMART" id="SM00079"/>
    </source>
</evidence>
<dbReference type="PANTHER" id="PTHR35936:SF19">
    <property type="entry name" value="AMINO-ACID-BINDING PROTEIN YXEM-RELATED"/>
    <property type="match status" value="1"/>
</dbReference>
<dbReference type="AlphaFoldDB" id="A0A942IBL2"/>
<keyword evidence="9" id="KW-1185">Reference proteome</keyword>
<name>A0A942IBL2_9HYPH</name>
<dbReference type="PANTHER" id="PTHR35936">
    <property type="entry name" value="MEMBRANE-BOUND LYTIC MUREIN TRANSGLYCOSYLASE F"/>
    <property type="match status" value="1"/>
</dbReference>
<dbReference type="InterPro" id="IPR018313">
    <property type="entry name" value="SBP_3_CS"/>
</dbReference>
<evidence type="ECO:0000256" key="5">
    <source>
        <dbReference type="SAM" id="SignalP"/>
    </source>
</evidence>
<dbReference type="GO" id="GO:0016020">
    <property type="term" value="C:membrane"/>
    <property type="evidence" value="ECO:0007669"/>
    <property type="project" value="InterPro"/>
</dbReference>
<dbReference type="InterPro" id="IPR001320">
    <property type="entry name" value="Iontro_rcpt_C"/>
</dbReference>
<feature type="chain" id="PRO_5037911300" evidence="5">
    <location>
        <begin position="24"/>
        <end position="283"/>
    </location>
</feature>
<keyword evidence="3 5" id="KW-0732">Signal</keyword>
<dbReference type="GO" id="GO:0015276">
    <property type="term" value="F:ligand-gated monoatomic ion channel activity"/>
    <property type="evidence" value="ECO:0007669"/>
    <property type="project" value="InterPro"/>
</dbReference>
<dbReference type="InterPro" id="IPR001638">
    <property type="entry name" value="Solute-binding_3/MltF_N"/>
</dbReference>
<dbReference type="SMART" id="SM00062">
    <property type="entry name" value="PBPb"/>
    <property type="match status" value="1"/>
</dbReference>
<reference evidence="8" key="1">
    <citation type="submission" date="2021-04" db="EMBL/GenBank/DDBJ databases">
        <title>Pseudaminobacter soli sp. nov., isolated from paddy soil contaminated by heavy metals.</title>
        <authorList>
            <person name="Zhang K."/>
        </authorList>
    </citation>
    <scope>NUCLEOTIDE SEQUENCE</scope>
    <source>
        <strain evidence="8">19-2017</strain>
    </source>
</reference>
<dbReference type="Gene3D" id="3.40.190.10">
    <property type="entry name" value="Periplasmic binding protein-like II"/>
    <property type="match status" value="2"/>
</dbReference>
<feature type="domain" description="Solute-binding protein family 3/N-terminal" evidence="6">
    <location>
        <begin position="29"/>
        <end position="278"/>
    </location>
</feature>
<feature type="signal peptide" evidence="5">
    <location>
        <begin position="1"/>
        <end position="23"/>
    </location>
</feature>
<dbReference type="PROSITE" id="PS01039">
    <property type="entry name" value="SBP_BACTERIAL_3"/>
    <property type="match status" value="1"/>
</dbReference>
<proteinExistence type="inferred from homology"/>
<evidence type="ECO:0000259" key="6">
    <source>
        <dbReference type="SMART" id="SM00062"/>
    </source>
</evidence>
<protein>
    <submittedName>
        <fullName evidence="8">Transporter substrate-binding domain-containing protein</fullName>
    </submittedName>
</protein>
<dbReference type="Proteomes" id="UP000680348">
    <property type="component" value="Unassembled WGS sequence"/>
</dbReference>
<evidence type="ECO:0000313" key="9">
    <source>
        <dbReference type="Proteomes" id="UP000680348"/>
    </source>
</evidence>
<evidence type="ECO:0000256" key="1">
    <source>
        <dbReference type="ARBA" id="ARBA00004196"/>
    </source>
</evidence>
<comment type="caution">
    <text evidence="8">The sequence shown here is derived from an EMBL/GenBank/DDBJ whole genome shotgun (WGS) entry which is preliminary data.</text>
</comment>
<organism evidence="8 9">
    <name type="scientific">Pseudaminobacter soli</name>
    <name type="common">ex Zhang et al. 2022</name>
    <dbReference type="NCBI Taxonomy" id="2831468"/>
    <lineage>
        <taxon>Bacteria</taxon>
        <taxon>Pseudomonadati</taxon>
        <taxon>Pseudomonadota</taxon>
        <taxon>Alphaproteobacteria</taxon>
        <taxon>Hyphomicrobiales</taxon>
        <taxon>Phyllobacteriaceae</taxon>
        <taxon>Pseudaminobacter</taxon>
    </lineage>
</organism>
<sequence>MKFSSMLKVVVASTMLIAGAAQAENKWETIRIGTEGAYKPWNFTDASGTVIGFEIDLANSLCARMNAKCEIVAQDWDGIIPALNGGKYDAIMAGMNITDNRLKAIDFSRPYAISTASFGVPKDSPLAALAGTGKNLNLESDAEEVKKVIEEWKPLLEGKTIGFQGGTIIDEFFEAYLKDVFVLRGYKTTEQHDLDLAAGRIDAIFAAQAALTSTFKRPEFSDFVIAGAGIYGDIMGRGIAVGLRKTDPDLKAKFDEAIQSAVEDGTIEQLSQKWFGLSMTPKQ</sequence>
<dbReference type="GO" id="GO:0030313">
    <property type="term" value="C:cell envelope"/>
    <property type="evidence" value="ECO:0007669"/>
    <property type="project" value="UniProtKB-SubCell"/>
</dbReference>
<dbReference type="EMBL" id="JAGWCR010000025">
    <property type="protein sequence ID" value="MBS3652415.1"/>
    <property type="molecule type" value="Genomic_DNA"/>
</dbReference>
<dbReference type="Pfam" id="PF00497">
    <property type="entry name" value="SBP_bac_3"/>
    <property type="match status" value="1"/>
</dbReference>